<dbReference type="Gene3D" id="2.60.120.290">
    <property type="entry name" value="Spermadhesin, CUB domain"/>
    <property type="match status" value="1"/>
</dbReference>
<evidence type="ECO:0000313" key="5">
    <source>
        <dbReference type="EMBL" id="THD22115.1"/>
    </source>
</evidence>
<protein>
    <recommendedName>
        <fullName evidence="4">CUB domain-containing protein</fullName>
    </recommendedName>
</protein>
<feature type="compositionally biased region" description="Low complexity" evidence="3">
    <location>
        <begin position="225"/>
        <end position="242"/>
    </location>
</feature>
<dbReference type="SUPFAM" id="SSF49854">
    <property type="entry name" value="Spermadhesin, CUB domain"/>
    <property type="match status" value="2"/>
</dbReference>
<keyword evidence="6" id="KW-1185">Reference proteome</keyword>
<gene>
    <name evidence="5" type="ORF">D915_007053</name>
</gene>
<sequence>MMITMFVHHCSHSQIGIEQGKCGNDYITVGDTETELPHPRYTACGNKTPTWQFYSTGNRATVKLLITSQLENVAVIADVSVYVLNKTNPKCWDAFIRVETGRFVFSFPPNGVTLNGPTQCDYTVLGSNSNIGRMTFVFDSINIPNKGECYDDHIELFDESYEVLIPKYCGNTLPSKNVTAEGNAFHIWVKFTNIPRNSSVKGYIYHEIIKQDETASTTTRTNAFETTSTAQRRTTTETTAGISGTPRTILEPLITMLLIITTWND</sequence>
<feature type="region of interest" description="Disordered" evidence="3">
    <location>
        <begin position="219"/>
        <end position="242"/>
    </location>
</feature>
<dbReference type="Pfam" id="PF00431">
    <property type="entry name" value="CUB"/>
    <property type="match status" value="1"/>
</dbReference>
<dbReference type="PROSITE" id="PS01180">
    <property type="entry name" value="CUB"/>
    <property type="match status" value="1"/>
</dbReference>
<reference evidence="5" key="1">
    <citation type="submission" date="2019-03" db="EMBL/GenBank/DDBJ databases">
        <title>Improved annotation for the trematode Fasciola hepatica.</title>
        <authorList>
            <person name="Choi Y.-J."/>
            <person name="Martin J."/>
            <person name="Mitreva M."/>
        </authorList>
    </citation>
    <scope>NUCLEOTIDE SEQUENCE [LARGE SCALE GENOMIC DNA]</scope>
</reference>
<keyword evidence="1" id="KW-1015">Disulfide bond</keyword>
<comment type="caution">
    <text evidence="2">Lacks conserved residue(s) required for the propagation of feature annotation.</text>
</comment>
<evidence type="ECO:0000256" key="1">
    <source>
        <dbReference type="ARBA" id="ARBA00023157"/>
    </source>
</evidence>
<dbReference type="AlphaFoldDB" id="A0A4E0R4S4"/>
<dbReference type="Proteomes" id="UP000230066">
    <property type="component" value="Unassembled WGS sequence"/>
</dbReference>
<evidence type="ECO:0000259" key="4">
    <source>
        <dbReference type="PROSITE" id="PS01180"/>
    </source>
</evidence>
<accession>A0A4E0R4S4</accession>
<name>A0A4E0R4S4_FASHE</name>
<dbReference type="InterPro" id="IPR000859">
    <property type="entry name" value="CUB_dom"/>
</dbReference>
<comment type="caution">
    <text evidence="5">The sequence shown here is derived from an EMBL/GenBank/DDBJ whole genome shotgun (WGS) entry which is preliminary data.</text>
</comment>
<evidence type="ECO:0000313" key="6">
    <source>
        <dbReference type="Proteomes" id="UP000230066"/>
    </source>
</evidence>
<feature type="domain" description="CUB" evidence="4">
    <location>
        <begin position="91"/>
        <end position="210"/>
    </location>
</feature>
<evidence type="ECO:0000256" key="2">
    <source>
        <dbReference type="PROSITE-ProRule" id="PRU00059"/>
    </source>
</evidence>
<proteinExistence type="predicted"/>
<dbReference type="EMBL" id="JXXN02002985">
    <property type="protein sequence ID" value="THD22115.1"/>
    <property type="molecule type" value="Genomic_DNA"/>
</dbReference>
<evidence type="ECO:0000256" key="3">
    <source>
        <dbReference type="SAM" id="MobiDB-lite"/>
    </source>
</evidence>
<dbReference type="InterPro" id="IPR035914">
    <property type="entry name" value="Sperma_CUB_dom_sf"/>
</dbReference>
<organism evidence="5 6">
    <name type="scientific">Fasciola hepatica</name>
    <name type="common">Liver fluke</name>
    <dbReference type="NCBI Taxonomy" id="6192"/>
    <lineage>
        <taxon>Eukaryota</taxon>
        <taxon>Metazoa</taxon>
        <taxon>Spiralia</taxon>
        <taxon>Lophotrochozoa</taxon>
        <taxon>Platyhelminthes</taxon>
        <taxon>Trematoda</taxon>
        <taxon>Digenea</taxon>
        <taxon>Plagiorchiida</taxon>
        <taxon>Echinostomata</taxon>
        <taxon>Echinostomatoidea</taxon>
        <taxon>Fasciolidae</taxon>
        <taxon>Fasciola</taxon>
    </lineage>
</organism>